<keyword evidence="1" id="KW-0472">Membrane</keyword>
<name>A0A6J7PVY1_9ZZZZ</name>
<feature type="transmembrane region" description="Helical" evidence="1">
    <location>
        <begin position="57"/>
        <end position="76"/>
    </location>
</feature>
<evidence type="ECO:0000256" key="1">
    <source>
        <dbReference type="SAM" id="Phobius"/>
    </source>
</evidence>
<keyword evidence="1" id="KW-1133">Transmembrane helix</keyword>
<dbReference type="EMBL" id="CAFBNG010000033">
    <property type="protein sequence ID" value="CAB4935179.1"/>
    <property type="molecule type" value="Genomic_DNA"/>
</dbReference>
<keyword evidence="1" id="KW-0812">Transmembrane</keyword>
<accession>A0A6J7PVY1</accession>
<proteinExistence type="predicted"/>
<gene>
    <name evidence="2" type="ORF">UFOPK3774_00289</name>
    <name evidence="3" type="ORF">UFOPK4049_00790</name>
</gene>
<protein>
    <submittedName>
        <fullName evidence="3">Unannotated protein</fullName>
    </submittedName>
</protein>
<evidence type="ECO:0000313" key="3">
    <source>
        <dbReference type="EMBL" id="CAB5006244.1"/>
    </source>
</evidence>
<reference evidence="3" key="1">
    <citation type="submission" date="2020-05" db="EMBL/GenBank/DDBJ databases">
        <authorList>
            <person name="Chiriac C."/>
            <person name="Salcher M."/>
            <person name="Ghai R."/>
            <person name="Kavagutti S V."/>
        </authorList>
    </citation>
    <scope>NUCLEOTIDE SEQUENCE</scope>
</reference>
<sequence>MASDGDKGKSSLPNNNAKASAIREDGAFWSIFAYLISGLLFWGGMGALADHFLNTSFLILIGLLIGLSAGLGLIWMRFIRQ</sequence>
<evidence type="ECO:0000313" key="2">
    <source>
        <dbReference type="EMBL" id="CAB4935179.1"/>
    </source>
</evidence>
<dbReference type="EMBL" id="CAFBPB010000093">
    <property type="protein sequence ID" value="CAB5006244.1"/>
    <property type="molecule type" value="Genomic_DNA"/>
</dbReference>
<organism evidence="3">
    <name type="scientific">freshwater metagenome</name>
    <dbReference type="NCBI Taxonomy" id="449393"/>
    <lineage>
        <taxon>unclassified sequences</taxon>
        <taxon>metagenomes</taxon>
        <taxon>ecological metagenomes</taxon>
    </lineage>
</organism>
<dbReference type="AlphaFoldDB" id="A0A6J7PVY1"/>
<feature type="transmembrane region" description="Helical" evidence="1">
    <location>
        <begin position="26"/>
        <end position="45"/>
    </location>
</feature>